<evidence type="ECO:0000256" key="7">
    <source>
        <dbReference type="RuleBase" id="RU000561"/>
    </source>
</evidence>
<dbReference type="GO" id="GO:0019843">
    <property type="term" value="F:rRNA binding"/>
    <property type="evidence" value="ECO:0007669"/>
    <property type="project" value="InterPro"/>
</dbReference>
<dbReference type="PRINTS" id="PR00062">
    <property type="entry name" value="RIBOSOMALL20"/>
</dbReference>
<accession>A0A061IF57</accession>
<feature type="repeat" description="ANK" evidence="6">
    <location>
        <begin position="53"/>
        <end position="85"/>
    </location>
</feature>
<dbReference type="SUPFAM" id="SSF48403">
    <property type="entry name" value="Ankyrin repeat"/>
    <property type="match status" value="1"/>
</dbReference>
<evidence type="ECO:0000313" key="9">
    <source>
        <dbReference type="Proteomes" id="UP000030759"/>
    </source>
</evidence>
<keyword evidence="6" id="KW-0040">ANK repeat</keyword>
<protein>
    <recommendedName>
        <fullName evidence="4">Large ribosomal subunit protein bL20m</fullName>
    </recommendedName>
    <alternativeName>
        <fullName evidence="5">39S ribosomal protein L20, mitochondrial</fullName>
    </alternativeName>
</protein>
<dbReference type="Gene3D" id="1.25.40.20">
    <property type="entry name" value="Ankyrin repeat-containing domain"/>
    <property type="match status" value="3"/>
</dbReference>
<keyword evidence="2 7" id="KW-0689">Ribosomal protein</keyword>
<dbReference type="InterPro" id="IPR002110">
    <property type="entry name" value="Ankyrin_rpt"/>
</dbReference>
<gene>
    <name evidence="8" type="ORF">H671_2g6120</name>
</gene>
<keyword evidence="3 7" id="KW-0687">Ribonucleoprotein</keyword>
<dbReference type="InterPro" id="IPR036770">
    <property type="entry name" value="Ankyrin_rpt-contain_sf"/>
</dbReference>
<evidence type="ECO:0000256" key="2">
    <source>
        <dbReference type="ARBA" id="ARBA00022980"/>
    </source>
</evidence>
<evidence type="ECO:0000256" key="6">
    <source>
        <dbReference type="PROSITE-ProRule" id="PRU00023"/>
    </source>
</evidence>
<sequence>MELVWEEAPADKTEEPLSSQVWSTLFQAVWWGAPSLVMQLLRQGASVEERDHTGRTPLHLAVMRGHVPLVRLLLQRGSLVGAVDNKGHTPLHVTAWHGHSKVAELLLRRGASAVACSQMGLTPLHWAAALGRTLLATCLMAAPGLGPAVKDRRGWTATHWAAACRQLPVLELLTVRGSLDLDSTLLVSAVAGSASALRLLLALGAKVDALDNTGATALGLAAGLGHYQVGPAFTFNDCTRSPRALSSTLASIGSGEERNKPLGFPEHTMVFLTTRLWLRNRITDRFWRVQEVLKHARHFKGRKNRCYRLAVRAVTRAFVKCTQARRLKKRNLRTLWINRITAASQEHGLQYPAFIANLIKCQVELNRKVLVDLAIYEPKTFKSLAALAKRRQQEGFAAALGDGKEPEGIFSRVVQYH</sequence>
<dbReference type="GO" id="GO:1990904">
    <property type="term" value="C:ribonucleoprotein complex"/>
    <property type="evidence" value="ECO:0007669"/>
    <property type="project" value="UniProtKB-KW"/>
</dbReference>
<dbReference type="FunFam" id="1.10.1900.20:FF:000001">
    <property type="entry name" value="50S ribosomal protein L20"/>
    <property type="match status" value="1"/>
</dbReference>
<dbReference type="NCBIfam" id="TIGR01032">
    <property type="entry name" value="rplT_bact"/>
    <property type="match status" value="1"/>
</dbReference>
<dbReference type="EMBL" id="KE668115">
    <property type="protein sequence ID" value="ERE84269.1"/>
    <property type="molecule type" value="Genomic_DNA"/>
</dbReference>
<dbReference type="CDD" id="cd07026">
    <property type="entry name" value="Ribosomal_L20"/>
    <property type="match status" value="1"/>
</dbReference>
<dbReference type="AlphaFoldDB" id="A0A061IF57"/>
<dbReference type="PROSITE" id="PS50297">
    <property type="entry name" value="ANK_REP_REGION"/>
    <property type="match status" value="2"/>
</dbReference>
<feature type="repeat" description="ANK" evidence="6">
    <location>
        <begin position="86"/>
        <end position="118"/>
    </location>
</feature>
<dbReference type="GO" id="GO:0006412">
    <property type="term" value="P:translation"/>
    <property type="evidence" value="ECO:0007669"/>
    <property type="project" value="InterPro"/>
</dbReference>
<dbReference type="SUPFAM" id="SSF74731">
    <property type="entry name" value="Ribosomal protein L20"/>
    <property type="match status" value="1"/>
</dbReference>
<dbReference type="Pfam" id="PF00453">
    <property type="entry name" value="Ribosomal_L20"/>
    <property type="match status" value="1"/>
</dbReference>
<dbReference type="PRINTS" id="PR01415">
    <property type="entry name" value="ANKYRIN"/>
</dbReference>
<feature type="repeat" description="ANK" evidence="6">
    <location>
        <begin position="180"/>
        <end position="212"/>
    </location>
</feature>
<dbReference type="GO" id="GO:0003735">
    <property type="term" value="F:structural constituent of ribosome"/>
    <property type="evidence" value="ECO:0007669"/>
    <property type="project" value="InterPro"/>
</dbReference>
<evidence type="ECO:0000256" key="1">
    <source>
        <dbReference type="ARBA" id="ARBA00007698"/>
    </source>
</evidence>
<dbReference type="GO" id="GO:0005840">
    <property type="term" value="C:ribosome"/>
    <property type="evidence" value="ECO:0007669"/>
    <property type="project" value="UniProtKB-KW"/>
</dbReference>
<organism evidence="8 9">
    <name type="scientific">Cricetulus griseus</name>
    <name type="common">Chinese hamster</name>
    <name type="synonym">Cricetulus barabensis griseus</name>
    <dbReference type="NCBI Taxonomy" id="10029"/>
    <lineage>
        <taxon>Eukaryota</taxon>
        <taxon>Metazoa</taxon>
        <taxon>Chordata</taxon>
        <taxon>Craniata</taxon>
        <taxon>Vertebrata</taxon>
        <taxon>Euteleostomi</taxon>
        <taxon>Mammalia</taxon>
        <taxon>Eutheria</taxon>
        <taxon>Euarchontoglires</taxon>
        <taxon>Glires</taxon>
        <taxon>Rodentia</taxon>
        <taxon>Myomorpha</taxon>
        <taxon>Muroidea</taxon>
        <taxon>Cricetidae</taxon>
        <taxon>Cricetinae</taxon>
        <taxon>Cricetulus</taxon>
    </lineage>
</organism>
<dbReference type="PROSITE" id="PS50088">
    <property type="entry name" value="ANK_REPEAT"/>
    <property type="match status" value="3"/>
</dbReference>
<comment type="similarity">
    <text evidence="1 7">Belongs to the bacterial ribosomal protein bL20 family.</text>
</comment>
<dbReference type="Gene3D" id="1.10.1900.20">
    <property type="entry name" value="Ribosomal protein L20"/>
    <property type="match status" value="1"/>
</dbReference>
<evidence type="ECO:0000256" key="5">
    <source>
        <dbReference type="ARBA" id="ARBA00076245"/>
    </source>
</evidence>
<dbReference type="Proteomes" id="UP000030759">
    <property type="component" value="Unassembled WGS sequence"/>
</dbReference>
<proteinExistence type="inferred from homology"/>
<evidence type="ECO:0000313" key="8">
    <source>
        <dbReference type="EMBL" id="ERE84269.1"/>
    </source>
</evidence>
<evidence type="ECO:0000256" key="4">
    <source>
        <dbReference type="ARBA" id="ARBA00072767"/>
    </source>
</evidence>
<dbReference type="PANTHER" id="PTHR10986">
    <property type="entry name" value="39S RIBOSOMAL PROTEIN L20"/>
    <property type="match status" value="1"/>
</dbReference>
<evidence type="ECO:0000256" key="3">
    <source>
        <dbReference type="ARBA" id="ARBA00023274"/>
    </source>
</evidence>
<dbReference type="Gene3D" id="6.10.160.10">
    <property type="match status" value="1"/>
</dbReference>
<name>A0A061IF57_CRIGR</name>
<dbReference type="InterPro" id="IPR035566">
    <property type="entry name" value="Ribosomal_protein_bL20_C"/>
</dbReference>
<dbReference type="InterPro" id="IPR005813">
    <property type="entry name" value="Ribosomal_bL20"/>
</dbReference>
<reference evidence="9" key="1">
    <citation type="journal article" date="2013" name="Nat. Biotechnol.">
        <title>Chinese hamster genome sequenced from sorted chromosomes.</title>
        <authorList>
            <person name="Brinkrolf K."/>
            <person name="Rupp O."/>
            <person name="Laux H."/>
            <person name="Kollin F."/>
            <person name="Ernst W."/>
            <person name="Linke B."/>
            <person name="Kofler R."/>
            <person name="Romand S."/>
            <person name="Hesse F."/>
            <person name="Budach W.E."/>
            <person name="Galosy S."/>
            <person name="Muller D."/>
            <person name="Noll T."/>
            <person name="Wienberg J."/>
            <person name="Jostock T."/>
            <person name="Leonard M."/>
            <person name="Grillari J."/>
            <person name="Tauch A."/>
            <person name="Goesmann A."/>
            <person name="Helk B."/>
            <person name="Mott J.E."/>
            <person name="Puhler A."/>
            <person name="Borth N."/>
        </authorList>
    </citation>
    <scope>NUCLEOTIDE SEQUENCE [LARGE SCALE GENOMIC DNA]</scope>
    <source>
        <strain evidence="9">17A/GY</strain>
    </source>
</reference>
<dbReference type="SMART" id="SM00248">
    <property type="entry name" value="ANK"/>
    <property type="match status" value="5"/>
</dbReference>
<dbReference type="Pfam" id="PF12796">
    <property type="entry name" value="Ank_2"/>
    <property type="match status" value="1"/>
</dbReference>